<proteinExistence type="predicted"/>
<reference evidence="3" key="1">
    <citation type="submission" date="2021-09" db="EMBL/GenBank/DDBJ databases">
        <authorList>
            <consortium name="AG Swart"/>
            <person name="Singh M."/>
            <person name="Singh A."/>
            <person name="Seah K."/>
            <person name="Emmerich C."/>
        </authorList>
    </citation>
    <scope>NUCLEOTIDE SEQUENCE</scope>
    <source>
        <strain evidence="3">ATCC30299</strain>
    </source>
</reference>
<sequence>MDSPPPLSNSQLSIEANEAKTPQPKRSILKSLGSSGSDLSFVKDNASPKREKITKGREMWLATKSRKDFENKLQTMQNRINHLKQQKEKSIQHIEICKKKHEIEQKFKNEREEELQKLMDYKLEKYRELEERKKHVQDFAEKRKLGVQTARERLIKKNRTNNLITKEERKEHEEFKKKMIEEEQEKAQERAKSAIKQKRVNSHRKNTNSMLMLKAKEDEFHQRIESEAKVTSDVKKKLEELEMLEKTLIEELQETKVIEELELSRTLGLSFFSVNSTSRTSRDN</sequence>
<feature type="compositionally biased region" description="Basic and acidic residues" evidence="2">
    <location>
        <begin position="46"/>
        <end position="57"/>
    </location>
</feature>
<evidence type="ECO:0000256" key="1">
    <source>
        <dbReference type="SAM" id="Coils"/>
    </source>
</evidence>
<dbReference type="Proteomes" id="UP001162131">
    <property type="component" value="Unassembled WGS sequence"/>
</dbReference>
<organism evidence="3 4">
    <name type="scientific">Blepharisma stoltei</name>
    <dbReference type="NCBI Taxonomy" id="1481888"/>
    <lineage>
        <taxon>Eukaryota</taxon>
        <taxon>Sar</taxon>
        <taxon>Alveolata</taxon>
        <taxon>Ciliophora</taxon>
        <taxon>Postciliodesmatophora</taxon>
        <taxon>Heterotrichea</taxon>
        <taxon>Heterotrichida</taxon>
        <taxon>Blepharismidae</taxon>
        <taxon>Blepharisma</taxon>
    </lineage>
</organism>
<dbReference type="AlphaFoldDB" id="A0AAU9IC60"/>
<feature type="compositionally biased region" description="Low complexity" evidence="2">
    <location>
        <begin position="29"/>
        <end position="40"/>
    </location>
</feature>
<evidence type="ECO:0000313" key="3">
    <source>
        <dbReference type="EMBL" id="CAG9312933.1"/>
    </source>
</evidence>
<name>A0AAU9IC60_9CILI</name>
<dbReference type="EMBL" id="CAJZBQ010000009">
    <property type="protein sequence ID" value="CAG9312933.1"/>
    <property type="molecule type" value="Genomic_DNA"/>
</dbReference>
<evidence type="ECO:0000256" key="2">
    <source>
        <dbReference type="SAM" id="MobiDB-lite"/>
    </source>
</evidence>
<accession>A0AAU9IC60</accession>
<feature type="compositionally biased region" description="Basic and acidic residues" evidence="2">
    <location>
        <begin position="183"/>
        <end position="192"/>
    </location>
</feature>
<comment type="caution">
    <text evidence="3">The sequence shown here is derived from an EMBL/GenBank/DDBJ whole genome shotgun (WGS) entry which is preliminary data.</text>
</comment>
<keyword evidence="4" id="KW-1185">Reference proteome</keyword>
<protein>
    <submittedName>
        <fullName evidence="3">Uncharacterized protein</fullName>
    </submittedName>
</protein>
<feature type="region of interest" description="Disordered" evidence="2">
    <location>
        <begin position="1"/>
        <end position="57"/>
    </location>
</feature>
<feature type="region of interest" description="Disordered" evidence="2">
    <location>
        <begin position="183"/>
        <end position="206"/>
    </location>
</feature>
<evidence type="ECO:0000313" key="4">
    <source>
        <dbReference type="Proteomes" id="UP001162131"/>
    </source>
</evidence>
<gene>
    <name evidence="3" type="ORF">BSTOLATCC_MIC7724</name>
</gene>
<feature type="coiled-coil region" evidence="1">
    <location>
        <begin position="66"/>
        <end position="132"/>
    </location>
</feature>
<feature type="compositionally biased region" description="Basic residues" evidence="2">
    <location>
        <begin position="193"/>
        <end position="206"/>
    </location>
</feature>
<keyword evidence="1" id="KW-0175">Coiled coil</keyword>